<feature type="domain" description="Histidine kinase/HSP90-like ATPase" evidence="2">
    <location>
        <begin position="19"/>
        <end position="113"/>
    </location>
</feature>
<keyword evidence="1" id="KW-0808">Transferase</keyword>
<dbReference type="EMBL" id="JAPNUD010000063">
    <property type="protein sequence ID" value="MDA0643305.1"/>
    <property type="molecule type" value="Genomic_DNA"/>
</dbReference>
<dbReference type="InterPro" id="IPR050267">
    <property type="entry name" value="Anti-sigma-factor_SerPK"/>
</dbReference>
<proteinExistence type="predicted"/>
<sequence length="146" mass="15601">MTTLRPAPHSRSQDAWPLPGDAQAVATARATARKALEGLGVDPELVDDAVLMMSEIVTNALLYGDPPYEMAVSADRREIVCGVVDSGPPLPAPRTPGSGDERGRGLHIVAILSEGFYGCHPQRYLTWPDRLGKATWFALPRTPGAA</sequence>
<keyword evidence="1" id="KW-0418">Kinase</keyword>
<name>A0ABT4T1W3_9ACTN</name>
<dbReference type="Proteomes" id="UP001212498">
    <property type="component" value="Unassembled WGS sequence"/>
</dbReference>
<reference evidence="3 4" key="1">
    <citation type="submission" date="2022-11" db="EMBL/GenBank/DDBJ databases">
        <title>Nonomuraea corallina sp. nov., a new species of the genus Nonomuraea isolated from sea side sediment in Thai sea.</title>
        <authorList>
            <person name="Ngamcharungchit C."/>
            <person name="Matsumoto A."/>
            <person name="Suriyachadkun C."/>
            <person name="Panbangred W."/>
            <person name="Inahashi Y."/>
            <person name="Intra B."/>
        </authorList>
    </citation>
    <scope>NUCLEOTIDE SEQUENCE [LARGE SCALE GENOMIC DNA]</scope>
    <source>
        <strain evidence="3 4">DSM 43553</strain>
    </source>
</reference>
<dbReference type="CDD" id="cd16936">
    <property type="entry name" value="HATPase_RsbW-like"/>
    <property type="match status" value="1"/>
</dbReference>
<dbReference type="InterPro" id="IPR036890">
    <property type="entry name" value="HATPase_C_sf"/>
</dbReference>
<dbReference type="PANTHER" id="PTHR35526">
    <property type="entry name" value="ANTI-SIGMA-F FACTOR RSBW-RELATED"/>
    <property type="match status" value="1"/>
</dbReference>
<dbReference type="GO" id="GO:0005524">
    <property type="term" value="F:ATP binding"/>
    <property type="evidence" value="ECO:0007669"/>
    <property type="project" value="UniProtKB-KW"/>
</dbReference>
<accession>A0ABT4T1W3</accession>
<keyword evidence="4" id="KW-1185">Reference proteome</keyword>
<dbReference type="SUPFAM" id="SSF55874">
    <property type="entry name" value="ATPase domain of HSP90 chaperone/DNA topoisomerase II/histidine kinase"/>
    <property type="match status" value="1"/>
</dbReference>
<protein>
    <submittedName>
        <fullName evidence="3">ATP-binding protein</fullName>
    </submittedName>
</protein>
<organism evidence="3 4">
    <name type="scientific">Nonomuraea ferruginea</name>
    <dbReference type="NCBI Taxonomy" id="46174"/>
    <lineage>
        <taxon>Bacteria</taxon>
        <taxon>Bacillati</taxon>
        <taxon>Actinomycetota</taxon>
        <taxon>Actinomycetes</taxon>
        <taxon>Streptosporangiales</taxon>
        <taxon>Streptosporangiaceae</taxon>
        <taxon>Nonomuraea</taxon>
    </lineage>
</organism>
<dbReference type="Gene3D" id="3.30.565.10">
    <property type="entry name" value="Histidine kinase-like ATPase, C-terminal domain"/>
    <property type="match status" value="1"/>
</dbReference>
<evidence type="ECO:0000259" key="2">
    <source>
        <dbReference type="Pfam" id="PF13581"/>
    </source>
</evidence>
<evidence type="ECO:0000256" key="1">
    <source>
        <dbReference type="ARBA" id="ARBA00022527"/>
    </source>
</evidence>
<dbReference type="InterPro" id="IPR003594">
    <property type="entry name" value="HATPase_dom"/>
</dbReference>
<keyword evidence="1" id="KW-0723">Serine/threonine-protein kinase</keyword>
<dbReference type="PANTHER" id="PTHR35526:SF3">
    <property type="entry name" value="ANTI-SIGMA-F FACTOR RSBW"/>
    <property type="match status" value="1"/>
</dbReference>
<evidence type="ECO:0000313" key="3">
    <source>
        <dbReference type="EMBL" id="MDA0643305.1"/>
    </source>
</evidence>
<keyword evidence="3" id="KW-0067">ATP-binding</keyword>
<gene>
    <name evidence="3" type="ORF">OUY24_21975</name>
</gene>
<dbReference type="Pfam" id="PF13581">
    <property type="entry name" value="HATPase_c_2"/>
    <property type="match status" value="1"/>
</dbReference>
<evidence type="ECO:0000313" key="4">
    <source>
        <dbReference type="Proteomes" id="UP001212498"/>
    </source>
</evidence>
<keyword evidence="3" id="KW-0547">Nucleotide-binding</keyword>
<comment type="caution">
    <text evidence="3">The sequence shown here is derived from an EMBL/GenBank/DDBJ whole genome shotgun (WGS) entry which is preliminary data.</text>
</comment>
<dbReference type="RefSeq" id="WP_271277623.1">
    <property type="nucleotide sequence ID" value="NZ_BAABFD010000004.1"/>
</dbReference>